<dbReference type="EMBL" id="AZBU02000001">
    <property type="protein sequence ID" value="TMS37366.1"/>
    <property type="molecule type" value="Genomic_DNA"/>
</dbReference>
<organism evidence="1 2">
    <name type="scientific">Steinernema carpocapsae</name>
    <name type="common">Entomopathogenic nematode</name>
    <dbReference type="NCBI Taxonomy" id="34508"/>
    <lineage>
        <taxon>Eukaryota</taxon>
        <taxon>Metazoa</taxon>
        <taxon>Ecdysozoa</taxon>
        <taxon>Nematoda</taxon>
        <taxon>Chromadorea</taxon>
        <taxon>Rhabditida</taxon>
        <taxon>Tylenchina</taxon>
        <taxon>Panagrolaimomorpha</taxon>
        <taxon>Strongyloidoidea</taxon>
        <taxon>Steinernematidae</taxon>
        <taxon>Steinernema</taxon>
    </lineage>
</organism>
<name>A0A4U8UVI8_STECR</name>
<dbReference type="Proteomes" id="UP000298663">
    <property type="component" value="Unassembled WGS sequence"/>
</dbReference>
<gene>
    <name evidence="1" type="ORF">L596_004310</name>
</gene>
<reference evidence="1 2" key="1">
    <citation type="journal article" date="2015" name="Genome Biol.">
        <title>Comparative genomics of Steinernema reveals deeply conserved gene regulatory networks.</title>
        <authorList>
            <person name="Dillman A.R."/>
            <person name="Macchietto M."/>
            <person name="Porter C.F."/>
            <person name="Rogers A."/>
            <person name="Williams B."/>
            <person name="Antoshechkin I."/>
            <person name="Lee M.M."/>
            <person name="Goodwin Z."/>
            <person name="Lu X."/>
            <person name="Lewis E.E."/>
            <person name="Goodrich-Blair H."/>
            <person name="Stock S.P."/>
            <person name="Adams B.J."/>
            <person name="Sternberg P.W."/>
            <person name="Mortazavi A."/>
        </authorList>
    </citation>
    <scope>NUCLEOTIDE SEQUENCE [LARGE SCALE GENOMIC DNA]</scope>
    <source>
        <strain evidence="1 2">ALL</strain>
    </source>
</reference>
<evidence type="ECO:0000313" key="2">
    <source>
        <dbReference type="Proteomes" id="UP000298663"/>
    </source>
</evidence>
<reference evidence="1 2" key="2">
    <citation type="journal article" date="2019" name="G3 (Bethesda)">
        <title>Hybrid Assembly of the Genome of the Entomopathogenic Nematode Steinernema carpocapsae Identifies the X-Chromosome.</title>
        <authorList>
            <person name="Serra L."/>
            <person name="Macchietto M."/>
            <person name="Macias-Munoz A."/>
            <person name="McGill C.J."/>
            <person name="Rodriguez I.M."/>
            <person name="Rodriguez B."/>
            <person name="Murad R."/>
            <person name="Mortazavi A."/>
        </authorList>
    </citation>
    <scope>NUCLEOTIDE SEQUENCE [LARGE SCALE GENOMIC DNA]</scope>
    <source>
        <strain evidence="1 2">ALL</strain>
    </source>
</reference>
<accession>A0A4U8UVI8</accession>
<sequence length="153" mass="17219">MNKIAANGCQFVVKMLSVSDNWALLSYERARPSESLGSCPQGGIVTSNKTRTQSHCPMHVLSFICFALIGTKWATKTSSRLSKRVLVETVLDFESTEAERRLRSLQKKPAQWKEDLLQRDSASNLERRAAACIGLAFALFPCFTALRKDFFRK</sequence>
<protein>
    <submittedName>
        <fullName evidence="1">Uncharacterized protein</fullName>
    </submittedName>
</protein>
<evidence type="ECO:0000313" key="1">
    <source>
        <dbReference type="EMBL" id="TMS37366.1"/>
    </source>
</evidence>
<proteinExistence type="predicted"/>
<keyword evidence="2" id="KW-1185">Reference proteome</keyword>
<comment type="caution">
    <text evidence="1">The sequence shown here is derived from an EMBL/GenBank/DDBJ whole genome shotgun (WGS) entry which is preliminary data.</text>
</comment>
<dbReference type="AlphaFoldDB" id="A0A4U8UVI8"/>